<dbReference type="PANTHER" id="PTHR28066">
    <property type="entry name" value="37S RIBOSOMAL PROTEIN MRP10, MITOCHONDRIAL"/>
    <property type="match status" value="1"/>
</dbReference>
<comment type="caution">
    <text evidence="1">The sequence shown here is derived from an EMBL/GenBank/DDBJ whole genome shotgun (WGS) entry which is preliminary data.</text>
</comment>
<dbReference type="RefSeq" id="XP_056490733.1">
    <property type="nucleotide sequence ID" value="XM_056627999.1"/>
</dbReference>
<accession>A0A9W9W561</accession>
<proteinExistence type="predicted"/>
<dbReference type="GO" id="GO:0003735">
    <property type="term" value="F:structural constituent of ribosome"/>
    <property type="evidence" value="ECO:0007669"/>
    <property type="project" value="InterPro"/>
</dbReference>
<dbReference type="InterPro" id="IPR017264">
    <property type="entry name" value="Ribosomal_mS37_fun"/>
</dbReference>
<keyword evidence="2" id="KW-1185">Reference proteome</keyword>
<dbReference type="GO" id="GO:0005763">
    <property type="term" value="C:mitochondrial small ribosomal subunit"/>
    <property type="evidence" value="ECO:0007669"/>
    <property type="project" value="TreeGrafter"/>
</dbReference>
<dbReference type="OrthoDB" id="2210at2759"/>
<dbReference type="EMBL" id="JAPZBU010000005">
    <property type="protein sequence ID" value="KAJ5403491.1"/>
    <property type="molecule type" value="Genomic_DNA"/>
</dbReference>
<evidence type="ECO:0000313" key="2">
    <source>
        <dbReference type="Proteomes" id="UP001147747"/>
    </source>
</evidence>
<dbReference type="GeneID" id="81366979"/>
<reference evidence="1" key="1">
    <citation type="submission" date="2022-12" db="EMBL/GenBank/DDBJ databases">
        <authorList>
            <person name="Petersen C."/>
        </authorList>
    </citation>
    <scope>NUCLEOTIDE SEQUENCE</scope>
    <source>
        <strain evidence="1">IBT 29677</strain>
    </source>
</reference>
<protein>
    <recommendedName>
        <fullName evidence="3">37S ribosomal protein mrp10, mitochondrial</fullName>
    </recommendedName>
</protein>
<evidence type="ECO:0008006" key="3">
    <source>
        <dbReference type="Google" id="ProtNLM"/>
    </source>
</evidence>
<sequence>MAPKGNISTRLNPLRLNTINHLRVRRPNQNEQNPCVTVMSTMLNCWASQGYNAEGCAALEAQLRKCMDAPKPQEKKKNTVNYHLMRMYPKVVGPRRRTVSWAKLHFYFAWTTAGTTREMDMHVYMSCTPAAVVHFGVWGILCGTFVQYITYVDYGSGIVFKRIDCINIPNFELL</sequence>
<name>A0A9W9W561_9EURO</name>
<dbReference type="PANTHER" id="PTHR28066:SF1">
    <property type="entry name" value="SMALL RIBOSOMAL SUBUNIT PROTEIN MS37"/>
    <property type="match status" value="1"/>
</dbReference>
<dbReference type="Proteomes" id="UP001147747">
    <property type="component" value="Unassembled WGS sequence"/>
</dbReference>
<dbReference type="AlphaFoldDB" id="A0A9W9W561"/>
<evidence type="ECO:0000313" key="1">
    <source>
        <dbReference type="EMBL" id="KAJ5403491.1"/>
    </source>
</evidence>
<dbReference type="GO" id="GO:0032543">
    <property type="term" value="P:mitochondrial translation"/>
    <property type="evidence" value="ECO:0007669"/>
    <property type="project" value="InterPro"/>
</dbReference>
<gene>
    <name evidence="1" type="ORF">N7509_003362</name>
</gene>
<reference evidence="1" key="2">
    <citation type="journal article" date="2023" name="IMA Fungus">
        <title>Comparative genomic study of the Penicillium genus elucidates a diverse pangenome and 15 lateral gene transfer events.</title>
        <authorList>
            <person name="Petersen C."/>
            <person name="Sorensen T."/>
            <person name="Nielsen M.R."/>
            <person name="Sondergaard T.E."/>
            <person name="Sorensen J.L."/>
            <person name="Fitzpatrick D.A."/>
            <person name="Frisvad J.C."/>
            <person name="Nielsen K.L."/>
        </authorList>
    </citation>
    <scope>NUCLEOTIDE SEQUENCE</scope>
    <source>
        <strain evidence="1">IBT 29677</strain>
    </source>
</reference>
<organism evidence="1 2">
    <name type="scientific">Penicillium cosmopolitanum</name>
    <dbReference type="NCBI Taxonomy" id="1131564"/>
    <lineage>
        <taxon>Eukaryota</taxon>
        <taxon>Fungi</taxon>
        <taxon>Dikarya</taxon>
        <taxon>Ascomycota</taxon>
        <taxon>Pezizomycotina</taxon>
        <taxon>Eurotiomycetes</taxon>
        <taxon>Eurotiomycetidae</taxon>
        <taxon>Eurotiales</taxon>
        <taxon>Aspergillaceae</taxon>
        <taxon>Penicillium</taxon>
    </lineage>
</organism>